<dbReference type="EMBL" id="OOIL02005599">
    <property type="protein sequence ID" value="VFQ95322.1"/>
    <property type="molecule type" value="Genomic_DNA"/>
</dbReference>
<reference evidence="1 2" key="1">
    <citation type="submission" date="2018-04" db="EMBL/GenBank/DDBJ databases">
        <authorList>
            <person name="Vogel A."/>
        </authorList>
    </citation>
    <scope>NUCLEOTIDE SEQUENCE [LARGE SCALE GENOMIC DNA]</scope>
</reference>
<dbReference type="OrthoDB" id="1320708at2759"/>
<accession>A0A484N2K2</accession>
<proteinExistence type="predicted"/>
<dbReference type="AlphaFoldDB" id="A0A484N2K2"/>
<organism evidence="1 2">
    <name type="scientific">Cuscuta campestris</name>
    <dbReference type="NCBI Taxonomy" id="132261"/>
    <lineage>
        <taxon>Eukaryota</taxon>
        <taxon>Viridiplantae</taxon>
        <taxon>Streptophyta</taxon>
        <taxon>Embryophyta</taxon>
        <taxon>Tracheophyta</taxon>
        <taxon>Spermatophyta</taxon>
        <taxon>Magnoliopsida</taxon>
        <taxon>eudicotyledons</taxon>
        <taxon>Gunneridae</taxon>
        <taxon>Pentapetalae</taxon>
        <taxon>asterids</taxon>
        <taxon>lamiids</taxon>
        <taxon>Solanales</taxon>
        <taxon>Convolvulaceae</taxon>
        <taxon>Cuscuteae</taxon>
        <taxon>Cuscuta</taxon>
        <taxon>Cuscuta subgen. Grammica</taxon>
        <taxon>Cuscuta sect. Cleistogrammica</taxon>
    </lineage>
</organism>
<protein>
    <submittedName>
        <fullName evidence="1">Uncharacterized protein</fullName>
    </submittedName>
</protein>
<evidence type="ECO:0000313" key="1">
    <source>
        <dbReference type="EMBL" id="VFQ95322.1"/>
    </source>
</evidence>
<keyword evidence="2" id="KW-1185">Reference proteome</keyword>
<evidence type="ECO:0000313" key="2">
    <source>
        <dbReference type="Proteomes" id="UP000595140"/>
    </source>
</evidence>
<sequence>MYDCLKTESKLSKELYRVAQTLNSLHTLSLSYDDIFITSSEDSLLWVEGLLSSFPTLEKFIVGGRDISLKTAQKFLRFPRASPKVEILFTCCM</sequence>
<dbReference type="Proteomes" id="UP000595140">
    <property type="component" value="Unassembled WGS sequence"/>
</dbReference>
<gene>
    <name evidence="1" type="ORF">CCAM_LOCUS37098</name>
</gene>
<name>A0A484N2K2_9ASTE</name>